<evidence type="ECO:0000313" key="2">
    <source>
        <dbReference type="EMBL" id="KAK0177376.1"/>
    </source>
</evidence>
<evidence type="ECO:0000313" key="3">
    <source>
        <dbReference type="Proteomes" id="UP001168990"/>
    </source>
</evidence>
<reference evidence="2" key="1">
    <citation type="journal article" date="2023" name="bioRxiv">
        <title>Scaffold-level genome assemblies of two parasitoid biocontrol wasps reveal the parthenogenesis mechanism and an associated novel virus.</title>
        <authorList>
            <person name="Inwood S."/>
            <person name="Skelly J."/>
            <person name="Guhlin J."/>
            <person name="Harrop T."/>
            <person name="Goldson S."/>
            <person name="Dearden P."/>
        </authorList>
    </citation>
    <scope>NUCLEOTIDE SEQUENCE</scope>
    <source>
        <strain evidence="2">Irish</strain>
        <tissue evidence="2">Whole body</tissue>
    </source>
</reference>
<dbReference type="AlphaFoldDB" id="A0AA39FXJ0"/>
<evidence type="ECO:0000256" key="1">
    <source>
        <dbReference type="SAM" id="SignalP"/>
    </source>
</evidence>
<name>A0AA39FXJ0_9HYME</name>
<dbReference type="Proteomes" id="UP001168990">
    <property type="component" value="Unassembled WGS sequence"/>
</dbReference>
<proteinExistence type="predicted"/>
<protein>
    <recommendedName>
        <fullName evidence="4">Lipoprotein</fullName>
    </recommendedName>
</protein>
<keyword evidence="1" id="KW-0732">Signal</keyword>
<dbReference type="EMBL" id="JAQQBS010000001">
    <property type="protein sequence ID" value="KAK0177376.1"/>
    <property type="molecule type" value="Genomic_DNA"/>
</dbReference>
<sequence>MVNLRKINFTIIVNLCIISMVNCKSSQTLSAHNKQQNYHHNDLGHSASINDQRTNVRKKKSDLILNPKLFLHSKSPNIHLINNSISTRKIKNAKASKIRSEKHLPNLQGDNDDSLIKLFGATRNKHHSDNHIMLKSKELDLKKSFAKKVKDFEKSRKKIKKFKSRRYITNPSLKTRLDDIYPDSMKNIGVKSPFMKLIRTKRFGDAGHELKKYSAIKKNDHKSKIVKQRWRNLKKIKKASDNSKVSKLLEDLLNLGQTIITKITEIRGSMNVMKRDSHEHLSAIDSTE</sequence>
<reference evidence="2" key="2">
    <citation type="submission" date="2023-03" db="EMBL/GenBank/DDBJ databases">
        <authorList>
            <person name="Inwood S.N."/>
            <person name="Skelly J.G."/>
            <person name="Guhlin J."/>
            <person name="Harrop T.W.R."/>
            <person name="Goldson S.G."/>
            <person name="Dearden P.K."/>
        </authorList>
    </citation>
    <scope>NUCLEOTIDE SEQUENCE</scope>
    <source>
        <strain evidence="2">Irish</strain>
        <tissue evidence="2">Whole body</tissue>
    </source>
</reference>
<comment type="caution">
    <text evidence="2">The sequence shown here is derived from an EMBL/GenBank/DDBJ whole genome shotgun (WGS) entry which is preliminary data.</text>
</comment>
<gene>
    <name evidence="2" type="ORF">PV328_001438</name>
</gene>
<organism evidence="2 3">
    <name type="scientific">Microctonus aethiopoides</name>
    <dbReference type="NCBI Taxonomy" id="144406"/>
    <lineage>
        <taxon>Eukaryota</taxon>
        <taxon>Metazoa</taxon>
        <taxon>Ecdysozoa</taxon>
        <taxon>Arthropoda</taxon>
        <taxon>Hexapoda</taxon>
        <taxon>Insecta</taxon>
        <taxon>Pterygota</taxon>
        <taxon>Neoptera</taxon>
        <taxon>Endopterygota</taxon>
        <taxon>Hymenoptera</taxon>
        <taxon>Apocrita</taxon>
        <taxon>Ichneumonoidea</taxon>
        <taxon>Braconidae</taxon>
        <taxon>Euphorinae</taxon>
        <taxon>Microctonus</taxon>
    </lineage>
</organism>
<keyword evidence="3" id="KW-1185">Reference proteome</keyword>
<feature type="signal peptide" evidence="1">
    <location>
        <begin position="1"/>
        <end position="23"/>
    </location>
</feature>
<evidence type="ECO:0008006" key="4">
    <source>
        <dbReference type="Google" id="ProtNLM"/>
    </source>
</evidence>
<feature type="chain" id="PRO_5041458400" description="Lipoprotein" evidence="1">
    <location>
        <begin position="24"/>
        <end position="288"/>
    </location>
</feature>
<accession>A0AA39FXJ0</accession>